<feature type="chain" id="PRO_5024447552" description="DUF4367 domain-containing protein" evidence="1">
    <location>
        <begin position="19"/>
        <end position="320"/>
    </location>
</feature>
<name>A0A5R8WIK4_9BACT</name>
<evidence type="ECO:0000313" key="3">
    <source>
        <dbReference type="Proteomes" id="UP000305517"/>
    </source>
</evidence>
<dbReference type="Proteomes" id="UP000305517">
    <property type="component" value="Unassembled WGS sequence"/>
</dbReference>
<evidence type="ECO:0000256" key="1">
    <source>
        <dbReference type="SAM" id="SignalP"/>
    </source>
</evidence>
<dbReference type="OrthoDB" id="9917525at2"/>
<feature type="signal peptide" evidence="1">
    <location>
        <begin position="1"/>
        <end position="18"/>
    </location>
</feature>
<dbReference type="EMBL" id="VAJM01000018">
    <property type="protein sequence ID" value="TLM88500.1"/>
    <property type="molecule type" value="Genomic_DNA"/>
</dbReference>
<dbReference type="AlphaFoldDB" id="A0A5R8WIK4"/>
<evidence type="ECO:0008006" key="4">
    <source>
        <dbReference type="Google" id="ProtNLM"/>
    </source>
</evidence>
<accession>A0A5R8WIK4</accession>
<keyword evidence="3" id="KW-1185">Reference proteome</keyword>
<organism evidence="2 3">
    <name type="scientific">Hymenobacter jeollabukensis</name>
    <dbReference type="NCBI Taxonomy" id="2025313"/>
    <lineage>
        <taxon>Bacteria</taxon>
        <taxon>Pseudomonadati</taxon>
        <taxon>Bacteroidota</taxon>
        <taxon>Cytophagia</taxon>
        <taxon>Cytophagales</taxon>
        <taxon>Hymenobacteraceae</taxon>
        <taxon>Hymenobacter</taxon>
    </lineage>
</organism>
<sequence>MKQLLSFFLLICSLTAVGQVTKKVIITTSPRTVPAGKVWKLQCNRPTKVQLHEGTLRSGTMCNGLFLSRPGLVFNVNKGYVPNAVSYGVVFKSFEKVPYTNEYTYSITPVAIVDKSFSLDELHEKKAEDVGVKEVVFRAGEVVFVATCMASIELTEYNMSATELAAAQKKAAVAAAAKKAVVSNLTIPVNPEKYVAPGTKPAIHDKDFKTLNLKSTGVLHQRPGKAMALDDTAVFNFSLSADAVDIESQSGINKSYKVLGIKYNEEMKMQEFKLGDEAGSATHKLLVAWSNSSNGYMLLLNSLDKSEEYQFQETELVSKL</sequence>
<keyword evidence="1" id="KW-0732">Signal</keyword>
<gene>
    <name evidence="2" type="ORF">FDY95_24370</name>
</gene>
<reference evidence="2 3" key="1">
    <citation type="submission" date="2019-05" db="EMBL/GenBank/DDBJ databases">
        <title>Hymenobacter edaphi sp. nov., isolated from abandoned arsenic-contaminated farmland soil.</title>
        <authorList>
            <person name="Nie L."/>
        </authorList>
    </citation>
    <scope>NUCLEOTIDE SEQUENCE [LARGE SCALE GENOMIC DNA]</scope>
    <source>
        <strain evidence="2 3">1-3-3-8</strain>
    </source>
</reference>
<protein>
    <recommendedName>
        <fullName evidence="4">DUF4367 domain-containing protein</fullName>
    </recommendedName>
</protein>
<comment type="caution">
    <text evidence="2">The sequence shown here is derived from an EMBL/GenBank/DDBJ whole genome shotgun (WGS) entry which is preliminary data.</text>
</comment>
<proteinExistence type="predicted"/>
<evidence type="ECO:0000313" key="2">
    <source>
        <dbReference type="EMBL" id="TLM88500.1"/>
    </source>
</evidence>
<dbReference type="RefSeq" id="WP_138082064.1">
    <property type="nucleotide sequence ID" value="NZ_VAJM01000018.1"/>
</dbReference>